<organism evidence="9 10">
    <name type="scientific">Virgibacillus sediminis</name>
    <dbReference type="NCBI Taxonomy" id="202260"/>
    <lineage>
        <taxon>Bacteria</taxon>
        <taxon>Bacillati</taxon>
        <taxon>Bacillota</taxon>
        <taxon>Bacilli</taxon>
        <taxon>Bacillales</taxon>
        <taxon>Bacillaceae</taxon>
        <taxon>Virgibacillus</taxon>
    </lineage>
</organism>
<dbReference type="NCBIfam" id="NF004403">
    <property type="entry name" value="PRK05758.2-4"/>
    <property type="match status" value="1"/>
</dbReference>
<keyword evidence="4 8" id="KW-0406">Ion transport</keyword>
<proteinExistence type="inferred from homology"/>
<evidence type="ECO:0000256" key="1">
    <source>
        <dbReference type="ARBA" id="ARBA00004370"/>
    </source>
</evidence>
<dbReference type="EMBL" id="JBHRRZ010000017">
    <property type="protein sequence ID" value="MFC2948907.1"/>
    <property type="molecule type" value="Genomic_DNA"/>
</dbReference>
<reference evidence="10" key="1">
    <citation type="journal article" date="2019" name="Int. J. Syst. Evol. Microbiol.">
        <title>The Global Catalogue of Microorganisms (GCM) 10K type strain sequencing project: providing services to taxonomists for standard genome sequencing and annotation.</title>
        <authorList>
            <consortium name="The Broad Institute Genomics Platform"/>
            <consortium name="The Broad Institute Genome Sequencing Center for Infectious Disease"/>
            <person name="Wu L."/>
            <person name="Ma J."/>
        </authorList>
    </citation>
    <scope>NUCLEOTIDE SEQUENCE [LARGE SCALE GENOMIC DNA]</scope>
    <source>
        <strain evidence="10">KCTC 13193</strain>
    </source>
</reference>
<dbReference type="Pfam" id="PF00213">
    <property type="entry name" value="OSCP"/>
    <property type="match status" value="1"/>
</dbReference>
<gene>
    <name evidence="8" type="primary">atpH</name>
    <name evidence="9" type="ORF">ACFODW_11230</name>
</gene>
<dbReference type="PROSITE" id="PS00389">
    <property type="entry name" value="ATPASE_DELTA"/>
    <property type="match status" value="1"/>
</dbReference>
<dbReference type="SUPFAM" id="SSF47928">
    <property type="entry name" value="N-terminal domain of the delta subunit of the F1F0-ATP synthase"/>
    <property type="match status" value="1"/>
</dbReference>
<keyword evidence="2 8" id="KW-0813">Transport</keyword>
<dbReference type="HAMAP" id="MF_01416">
    <property type="entry name" value="ATP_synth_delta_bact"/>
    <property type="match status" value="1"/>
</dbReference>
<keyword evidence="3 8" id="KW-0375">Hydrogen ion transport</keyword>
<keyword evidence="5 8" id="KW-0472">Membrane</keyword>
<dbReference type="NCBIfam" id="TIGR01145">
    <property type="entry name" value="ATP_synt_delta"/>
    <property type="match status" value="1"/>
</dbReference>
<dbReference type="InterPro" id="IPR026015">
    <property type="entry name" value="ATP_synth_OSCP/delta_N_sf"/>
</dbReference>
<dbReference type="Gene3D" id="1.10.520.20">
    <property type="entry name" value="N-terminal domain of the delta subunit of the F1F0-ATP synthase"/>
    <property type="match status" value="1"/>
</dbReference>
<name>A0ABV7A737_9BACI</name>
<sequence length="181" mass="20668">MSEALVAKRYAEALFQLGNEKAALEKFVEEFRVVKEVFQTDTNLVTFLKHPRVNNEKKKQFIDEVFQGLDKDVVNTLKILVERHRVEFTPSIIDHLIQFRNDALGIAEAEVYSVRQLSDTELKELETSFAKRIGKKEVKLSNVVDPSIMGGIKLRMGNTIYDGSISGKLKRIERNIVTADK</sequence>
<comment type="caution">
    <text evidence="9">The sequence shown here is derived from an EMBL/GenBank/DDBJ whole genome shotgun (WGS) entry which is preliminary data.</text>
</comment>
<dbReference type="RefSeq" id="WP_390306427.1">
    <property type="nucleotide sequence ID" value="NZ_JBHRRZ010000017.1"/>
</dbReference>
<comment type="similarity">
    <text evidence="8">Belongs to the ATPase delta chain family.</text>
</comment>
<dbReference type="PANTHER" id="PTHR11910">
    <property type="entry name" value="ATP SYNTHASE DELTA CHAIN"/>
    <property type="match status" value="1"/>
</dbReference>
<dbReference type="Proteomes" id="UP001595387">
    <property type="component" value="Unassembled WGS sequence"/>
</dbReference>
<dbReference type="PRINTS" id="PR00125">
    <property type="entry name" value="ATPASEDELTA"/>
</dbReference>
<evidence type="ECO:0000256" key="2">
    <source>
        <dbReference type="ARBA" id="ARBA00022448"/>
    </source>
</evidence>
<evidence type="ECO:0000256" key="6">
    <source>
        <dbReference type="ARBA" id="ARBA00023196"/>
    </source>
</evidence>
<comment type="function">
    <text evidence="8">This protein is part of the stalk that links CF(0) to CF(1). It either transmits conformational changes from CF(0) to CF(1) or is implicated in proton conduction.</text>
</comment>
<accession>A0ABV7A737</accession>
<evidence type="ECO:0000256" key="7">
    <source>
        <dbReference type="ARBA" id="ARBA00023310"/>
    </source>
</evidence>
<dbReference type="InterPro" id="IPR000711">
    <property type="entry name" value="ATPase_OSCP/dsu"/>
</dbReference>
<protein>
    <recommendedName>
        <fullName evidence="8">ATP synthase subunit delta</fullName>
    </recommendedName>
    <alternativeName>
        <fullName evidence="8">ATP synthase F(1) sector subunit delta</fullName>
    </alternativeName>
    <alternativeName>
        <fullName evidence="8">F-type ATPase subunit delta</fullName>
        <shortName evidence="8">F-ATPase subunit delta</shortName>
    </alternativeName>
</protein>
<evidence type="ECO:0000313" key="9">
    <source>
        <dbReference type="EMBL" id="MFC2948907.1"/>
    </source>
</evidence>
<evidence type="ECO:0000256" key="4">
    <source>
        <dbReference type="ARBA" id="ARBA00023065"/>
    </source>
</evidence>
<comment type="subcellular location">
    <subcellularLocation>
        <location evidence="8">Cell membrane</location>
        <topology evidence="8">Peripheral membrane protein</topology>
    </subcellularLocation>
    <subcellularLocation>
        <location evidence="1">Membrane</location>
    </subcellularLocation>
</comment>
<dbReference type="InterPro" id="IPR020781">
    <property type="entry name" value="ATPase_OSCP/d_CS"/>
</dbReference>
<evidence type="ECO:0000256" key="8">
    <source>
        <dbReference type="HAMAP-Rule" id="MF_01416"/>
    </source>
</evidence>
<keyword evidence="7 8" id="KW-0066">ATP synthesis</keyword>
<keyword evidence="10" id="KW-1185">Reference proteome</keyword>
<comment type="function">
    <text evidence="8">F(1)F(0) ATP synthase produces ATP from ADP in the presence of a proton or sodium gradient. F-type ATPases consist of two structural domains, F(1) containing the extramembraneous catalytic core and F(0) containing the membrane proton channel, linked together by a central stalk and a peripheral stalk. During catalysis, ATP synthesis in the catalytic domain of F(1) is coupled via a rotary mechanism of the central stalk subunits to proton translocation.</text>
</comment>
<evidence type="ECO:0000256" key="3">
    <source>
        <dbReference type="ARBA" id="ARBA00022781"/>
    </source>
</evidence>
<evidence type="ECO:0000256" key="5">
    <source>
        <dbReference type="ARBA" id="ARBA00023136"/>
    </source>
</evidence>
<keyword evidence="8" id="KW-1003">Cell membrane</keyword>
<evidence type="ECO:0000313" key="10">
    <source>
        <dbReference type="Proteomes" id="UP001595387"/>
    </source>
</evidence>
<keyword evidence="6 8" id="KW-0139">CF(1)</keyword>